<feature type="region of interest" description="Disordered" evidence="1">
    <location>
        <begin position="856"/>
        <end position="876"/>
    </location>
</feature>
<dbReference type="SUPFAM" id="SSF88723">
    <property type="entry name" value="PIN domain-like"/>
    <property type="match status" value="1"/>
</dbReference>
<feature type="domain" description="5'-3' exonuclease" evidence="2">
    <location>
        <begin position="7"/>
        <end position="519"/>
    </location>
</feature>
<dbReference type="InterPro" id="IPR002421">
    <property type="entry name" value="5-3_exonuclease"/>
</dbReference>
<keyword evidence="4" id="KW-1185">Reference proteome</keyword>
<dbReference type="InterPro" id="IPR029060">
    <property type="entry name" value="PIN-like_dom_sf"/>
</dbReference>
<dbReference type="SMART" id="SM00475">
    <property type="entry name" value="53EXOc"/>
    <property type="match status" value="1"/>
</dbReference>
<feature type="compositionally biased region" description="Basic and acidic residues" evidence="1">
    <location>
        <begin position="404"/>
        <end position="413"/>
    </location>
</feature>
<name>A0A250XMZ2_9CHLO</name>
<feature type="compositionally biased region" description="Polar residues" evidence="1">
    <location>
        <begin position="419"/>
        <end position="483"/>
    </location>
</feature>
<dbReference type="GO" id="GO:0008409">
    <property type="term" value="F:5'-3' exonuclease activity"/>
    <property type="evidence" value="ECO:0007669"/>
    <property type="project" value="InterPro"/>
</dbReference>
<feature type="region of interest" description="Disordered" evidence="1">
    <location>
        <begin position="529"/>
        <end position="559"/>
    </location>
</feature>
<evidence type="ECO:0000313" key="4">
    <source>
        <dbReference type="Proteomes" id="UP000232323"/>
    </source>
</evidence>
<accession>A0A250XMZ2</accession>
<feature type="compositionally biased region" description="Polar residues" evidence="1">
    <location>
        <begin position="537"/>
        <end position="554"/>
    </location>
</feature>
<gene>
    <name evidence="3" type="ORF">CEUSTIGMA_g11857.t1</name>
</gene>
<dbReference type="AlphaFoldDB" id="A0A250XMZ2"/>
<feature type="region of interest" description="Disordered" evidence="1">
    <location>
        <begin position="346"/>
        <end position="483"/>
    </location>
</feature>
<dbReference type="InterPro" id="IPR038969">
    <property type="entry name" value="FEN"/>
</dbReference>
<organism evidence="3 4">
    <name type="scientific">Chlamydomonas eustigma</name>
    <dbReference type="NCBI Taxonomy" id="1157962"/>
    <lineage>
        <taxon>Eukaryota</taxon>
        <taxon>Viridiplantae</taxon>
        <taxon>Chlorophyta</taxon>
        <taxon>core chlorophytes</taxon>
        <taxon>Chlorophyceae</taxon>
        <taxon>CS clade</taxon>
        <taxon>Chlamydomonadales</taxon>
        <taxon>Chlamydomonadaceae</taxon>
        <taxon>Chlamydomonas</taxon>
    </lineage>
</organism>
<dbReference type="PANTHER" id="PTHR42646:SF2">
    <property type="entry name" value="5'-3' EXONUCLEASE FAMILY PROTEIN"/>
    <property type="match status" value="1"/>
</dbReference>
<evidence type="ECO:0000256" key="1">
    <source>
        <dbReference type="SAM" id="MobiDB-lite"/>
    </source>
</evidence>
<dbReference type="EMBL" id="BEGY01000125">
    <property type="protein sequence ID" value="GAX84437.1"/>
    <property type="molecule type" value="Genomic_DNA"/>
</dbReference>
<proteinExistence type="predicted"/>
<dbReference type="Gene3D" id="3.40.50.1010">
    <property type="entry name" value="5'-nuclease"/>
    <property type="match status" value="1"/>
</dbReference>
<protein>
    <recommendedName>
        <fullName evidence="2">5'-3' exonuclease domain-containing protein</fullName>
    </recommendedName>
</protein>
<evidence type="ECO:0000259" key="2">
    <source>
        <dbReference type="SMART" id="SM00475"/>
    </source>
</evidence>
<comment type="caution">
    <text evidence="3">The sequence shown here is derived from an EMBL/GenBank/DDBJ whole genome shotgun (WGS) entry which is preliminary data.</text>
</comment>
<dbReference type="PANTHER" id="PTHR42646">
    <property type="entry name" value="FLAP ENDONUCLEASE XNI"/>
    <property type="match status" value="1"/>
</dbReference>
<sequence>METFSCDYLIVDGTNLLCNALSGQHEASVASAILLGNLSTTKQAHATSFHAWLRFVMRSAAPSTVTFIVFDSRHGGKSKRQQLNPNYLQKRQLSKTGKEPASTPFSRSKQSVHGHQSSRQRLGVFVDVAEALGCVVLWSEPGLEADDKIGSLVSGLVQRKHRWRETQSPKPILSSLNSPRIAVCSSDSDMQQLLSYSVASSVFWMELLPWPVITPCANDHVTLMETQVSANMPWLPIRFHTIPLPTASGVNEQHGLEHACDELLEDHLPSCSDIPAKLSVTSTSGKLLDPGMYPHFLALVGKPEAGIRGVGLSSKAACTLLARFQSVQGISEALALGLIDKELRVCPPRSKQPPQDHGVRPQDRIGGTANRSTPQPQPPQDHGVRPQDRIGGTANRSTPQPQKPQDHGVRPQDRIGGTANRSTPQPQKPHSCQVQLSTPQPQKPHSCQVQLSTPQPQKPHSCQVQLSTPQPQPPHSCQVQLSTTTPPAQEKVAMALRNLSITQIQCNSNTVLWEDLAAVMGSVQHLPAVPSAGSGGQQLESASPTIGSEGTGPSNHIVDSHTALQPWQQISNMLSSCSHSSTTCTGQGYPNPCGESFATNSKTQICDSPNQTTPEAFLPTALMLSLASAHADKDSLMLLYPPHYWHMLTLQPYLEALALSLQQMRISFRTGHITPSGLIIDVDILSEDVSSSNQLHITGHATVLKSTTSPHLQSSSSNCNCMCEEATPTESSACRASGDKGTTREAVTRIPLTTKPPNLSILILAPGDFAIPFKEAAAEPVTQGNLSRSEVWAETYAVQLQEALGKHFLSLDALPQKLKTMLSAVTQMRIRQTKKERSSVAVIPFYAFQRVHHLKQQHQPRGAHQKTGGPSSSDHLRRVEKEPHFLELPISLLFREDIAHDIDEKLGFTMSESYQEALRAWLEAHS</sequence>
<evidence type="ECO:0000313" key="3">
    <source>
        <dbReference type="EMBL" id="GAX84437.1"/>
    </source>
</evidence>
<dbReference type="Proteomes" id="UP000232323">
    <property type="component" value="Unassembled WGS sequence"/>
</dbReference>
<dbReference type="GO" id="GO:0017108">
    <property type="term" value="F:5'-flap endonuclease activity"/>
    <property type="evidence" value="ECO:0007669"/>
    <property type="project" value="InterPro"/>
</dbReference>
<reference evidence="3 4" key="1">
    <citation type="submission" date="2017-08" db="EMBL/GenBank/DDBJ databases">
        <title>Acidophilic green algal genome provides insights into adaptation to an acidic environment.</title>
        <authorList>
            <person name="Hirooka S."/>
            <person name="Hirose Y."/>
            <person name="Kanesaki Y."/>
            <person name="Higuchi S."/>
            <person name="Fujiwara T."/>
            <person name="Onuma R."/>
            <person name="Era A."/>
            <person name="Ohbayashi R."/>
            <person name="Uzuka A."/>
            <person name="Nozaki H."/>
            <person name="Yoshikawa H."/>
            <person name="Miyagishima S.Y."/>
        </authorList>
    </citation>
    <scope>NUCLEOTIDE SEQUENCE [LARGE SCALE GENOMIC DNA]</scope>
    <source>
        <strain evidence="3 4">NIES-2499</strain>
    </source>
</reference>
<feature type="region of interest" description="Disordered" evidence="1">
    <location>
        <begin position="91"/>
        <end position="116"/>
    </location>
</feature>
<dbReference type="GO" id="GO:0003677">
    <property type="term" value="F:DNA binding"/>
    <property type="evidence" value="ECO:0007669"/>
    <property type="project" value="InterPro"/>
</dbReference>
<dbReference type="GO" id="GO:0033567">
    <property type="term" value="P:DNA replication, Okazaki fragment processing"/>
    <property type="evidence" value="ECO:0007669"/>
    <property type="project" value="InterPro"/>
</dbReference>
<dbReference type="OrthoDB" id="513052at2759"/>